<organism evidence="1">
    <name type="scientific">uncultured Aureispira sp</name>
    <dbReference type="NCBI Taxonomy" id="1331704"/>
    <lineage>
        <taxon>Bacteria</taxon>
        <taxon>Pseudomonadati</taxon>
        <taxon>Bacteroidota</taxon>
        <taxon>Saprospiria</taxon>
        <taxon>Saprospirales</taxon>
        <taxon>Saprospiraceae</taxon>
        <taxon>Aureispira</taxon>
        <taxon>environmental samples</taxon>
    </lineage>
</organism>
<reference evidence="1" key="1">
    <citation type="submission" date="2020-01" db="EMBL/GenBank/DDBJ databases">
        <authorList>
            <person name="Meier V. D."/>
            <person name="Meier V D."/>
        </authorList>
    </citation>
    <scope>NUCLEOTIDE SEQUENCE</scope>
    <source>
        <strain evidence="1">HLG_WM_MAG_10</strain>
    </source>
</reference>
<accession>A0A6S6SRP0</accession>
<sequence length="223" mass="26273">MKLLWIAFYLVITSFSYGQDVSEFFTSLEAEVEFVGLDFSQVKMVGLSTRNTSDEVQGDCFRAWNDLLLQERRKYDVKRAFMKRKIFYNFDMLNRLNKKIKPLEIQTDLSPQSFSTKKLQLLVDRYDTNEMKSKYGLSFVVHSLNQFRERAYIYVVVFDVATKKILFSAQTSGDAGGFGFRNYWARTVYNILGNIRDYKFRTWKVAIEKQALVKKLSPKDQRK</sequence>
<dbReference type="EMBL" id="CACVAQ010000196">
    <property type="protein sequence ID" value="CAA6813139.1"/>
    <property type="molecule type" value="Genomic_DNA"/>
</dbReference>
<protein>
    <submittedName>
        <fullName evidence="1">Uncharacterized protein</fullName>
    </submittedName>
</protein>
<proteinExistence type="predicted"/>
<gene>
    <name evidence="1" type="ORF">HELGO_WM39487</name>
</gene>
<evidence type="ECO:0000313" key="1">
    <source>
        <dbReference type="EMBL" id="CAA6813139.1"/>
    </source>
</evidence>
<dbReference type="AlphaFoldDB" id="A0A6S6SRP0"/>
<name>A0A6S6SRP0_9BACT</name>